<dbReference type="Proteomes" id="UP001304419">
    <property type="component" value="Chromosome 1"/>
</dbReference>
<dbReference type="EMBL" id="CP137578">
    <property type="protein sequence ID" value="WOX28963.1"/>
    <property type="molecule type" value="Genomic_DNA"/>
</dbReference>
<name>A0A8I2H564_9GAMM</name>
<keyword evidence="5" id="KW-1185">Reference proteome</keyword>
<reference evidence="2" key="1">
    <citation type="submission" date="2019-10" db="EMBL/GenBank/DDBJ databases">
        <authorList>
            <person name="Paulsen S."/>
        </authorList>
    </citation>
    <scope>NUCLEOTIDE SEQUENCE</scope>
    <source>
        <strain evidence="2">LMG 19692</strain>
    </source>
</reference>
<evidence type="ECO:0000313" key="2">
    <source>
        <dbReference type="EMBL" id="NLR23291.1"/>
    </source>
</evidence>
<dbReference type="AlphaFoldDB" id="A0A8I2H564"/>
<feature type="signal peptide" evidence="1">
    <location>
        <begin position="1"/>
        <end position="24"/>
    </location>
</feature>
<reference evidence="3 5" key="2">
    <citation type="submission" date="2023-10" db="EMBL/GenBank/DDBJ databases">
        <title>To unveil natural product biosynthetic capacity in Pseudoalteromonas.</title>
        <authorList>
            <person name="Wang J."/>
        </authorList>
    </citation>
    <scope>NUCLEOTIDE SEQUENCE [LARGE SCALE GENOMIC DNA]</scope>
    <source>
        <strain evidence="3 5">DSM 15914</strain>
    </source>
</reference>
<evidence type="ECO:0008006" key="6">
    <source>
        <dbReference type="Google" id="ProtNLM"/>
    </source>
</evidence>
<evidence type="ECO:0000313" key="3">
    <source>
        <dbReference type="EMBL" id="WOX28963.1"/>
    </source>
</evidence>
<organism evidence="2 4">
    <name type="scientific">Pseudoalteromonas maricaloris</name>
    <dbReference type="NCBI Taxonomy" id="184924"/>
    <lineage>
        <taxon>Bacteria</taxon>
        <taxon>Pseudomonadati</taxon>
        <taxon>Pseudomonadota</taxon>
        <taxon>Gammaproteobacteria</taxon>
        <taxon>Alteromonadales</taxon>
        <taxon>Pseudoalteromonadaceae</taxon>
        <taxon>Pseudoalteromonas</taxon>
    </lineage>
</organism>
<dbReference type="PROSITE" id="PS51257">
    <property type="entry name" value="PROKAR_LIPOPROTEIN"/>
    <property type="match status" value="1"/>
</dbReference>
<evidence type="ECO:0000256" key="1">
    <source>
        <dbReference type="SAM" id="SignalP"/>
    </source>
</evidence>
<sequence>MALLKAVKITALALLLQACNSAPAATSVNEAVLSASSPEVLLQLKQAIIKLKGGVPPTLASTVFQRSPILLLEHGQSLDGNGSPILGAHNLAYESFILQLRDTQCVLYYPKKDTYVVLSKVSCKKLEK</sequence>
<gene>
    <name evidence="2" type="ORF">F9Y85_18645</name>
    <name evidence="3" type="ORF">R5H13_01420</name>
</gene>
<keyword evidence="1" id="KW-0732">Signal</keyword>
<evidence type="ECO:0000313" key="4">
    <source>
        <dbReference type="Proteomes" id="UP000646877"/>
    </source>
</evidence>
<evidence type="ECO:0000313" key="5">
    <source>
        <dbReference type="Proteomes" id="UP001304419"/>
    </source>
</evidence>
<feature type="chain" id="PRO_5034857185" description="Lipoprotein" evidence="1">
    <location>
        <begin position="25"/>
        <end position="128"/>
    </location>
</feature>
<protein>
    <recommendedName>
        <fullName evidence="6">Lipoprotein</fullName>
    </recommendedName>
</protein>
<accession>A0A8I2H564</accession>
<dbReference type="Proteomes" id="UP000646877">
    <property type="component" value="Unassembled WGS sequence"/>
</dbReference>
<dbReference type="EMBL" id="WEIA01000014">
    <property type="protein sequence ID" value="NLR23291.1"/>
    <property type="molecule type" value="Genomic_DNA"/>
</dbReference>
<proteinExistence type="predicted"/>
<dbReference type="RefSeq" id="WP_130125747.1">
    <property type="nucleotide sequence ID" value="NZ_CBCSDF010000018.1"/>
</dbReference>